<proteinExistence type="predicted"/>
<dbReference type="HOGENOM" id="CLU_2476085_0_0_2"/>
<reference evidence="1 2" key="2">
    <citation type="journal article" date="2010" name="J. Bacteriol.">
        <title>Complete genome sequence of Methanothermobacter marburgensis, a methanoarchaeon model organism.</title>
        <authorList>
            <person name="Liesegang H."/>
            <person name="Kaster A.K."/>
            <person name="Wiezer A."/>
            <person name="Goenrich M."/>
            <person name="Wollherr A."/>
            <person name="Seedorf H."/>
            <person name="Gottschalk G."/>
            <person name="Thauer R.K."/>
        </authorList>
    </citation>
    <scope>NUCLEOTIDE SEQUENCE [LARGE SCALE GENOMIC DNA]</scope>
    <source>
        <strain evidence="2">ATCC BAA-927 / DSM 2133 / JCM 14651 / NBRC 100331 / OCM 82 / Marburg</strain>
    </source>
</reference>
<dbReference type="GeneID" id="41326325"/>
<dbReference type="OrthoDB" id="107033at2157"/>
<dbReference type="Proteomes" id="UP000000345">
    <property type="component" value="Chromosome"/>
</dbReference>
<dbReference type="AlphaFoldDB" id="D9PVU3"/>
<evidence type="ECO:0000313" key="2">
    <source>
        <dbReference type="Proteomes" id="UP000000345"/>
    </source>
</evidence>
<name>D9PVU3_METTM</name>
<keyword evidence="2" id="KW-1185">Reference proteome</keyword>
<dbReference type="EMBL" id="CP001710">
    <property type="protein sequence ID" value="ADL58341.1"/>
    <property type="molecule type" value="Genomic_DNA"/>
</dbReference>
<dbReference type="PaxDb" id="79929-MTBMA_c07460"/>
<evidence type="ECO:0000313" key="1">
    <source>
        <dbReference type="EMBL" id="ADL58341.1"/>
    </source>
</evidence>
<dbReference type="STRING" id="79929.MTBMA_c07460"/>
<protein>
    <submittedName>
        <fullName evidence="1">Uncharacterized protein</fullName>
    </submittedName>
</protein>
<organism evidence="1 2">
    <name type="scientific">Methanothermobacter marburgensis (strain ATCC BAA-927 / DSM 2133 / JCM 14651 / NBRC 100331 / OCM 82 / Marburg)</name>
    <name type="common">Methanobacterium thermoautotrophicum</name>
    <dbReference type="NCBI Taxonomy" id="79929"/>
    <lineage>
        <taxon>Archaea</taxon>
        <taxon>Methanobacteriati</taxon>
        <taxon>Methanobacteriota</taxon>
        <taxon>Methanomada group</taxon>
        <taxon>Methanobacteria</taxon>
        <taxon>Methanobacteriales</taxon>
        <taxon>Methanobacteriaceae</taxon>
        <taxon>Methanothermobacter</taxon>
    </lineage>
</organism>
<gene>
    <name evidence="1" type="ordered locus">MTBMA_c07460</name>
</gene>
<accession>D9PVU3</accession>
<dbReference type="GeneID" id="9704454"/>
<dbReference type="KEGG" id="mmg:MTBMA_c07460"/>
<dbReference type="RefSeq" id="WP_013295565.1">
    <property type="nucleotide sequence ID" value="NC_014408.1"/>
</dbReference>
<sequence length="87" mass="9956">MIIIYLKLLVMYFHSQIMMLLIEMIRSMFRGPVRQSGNSNLQSLNIGEAVVAGLMVPVPAMVKIGEFKRQVVWWRPGRGVHLAWDEG</sequence>
<reference key="1">
    <citation type="submission" date="2009-08" db="EMBL/GenBank/DDBJ databases">
        <title>The genome sequence of Methanothermobacter marburgensis.</title>
        <authorList>
            <person name="Kaster A."/>
            <person name="Seedorf H."/>
            <person name="Goenrich M."/>
            <person name="Wiezer A."/>
            <person name="Liesegang H."/>
            <person name="Thauer R."/>
            <person name="Gottschalk G."/>
        </authorList>
    </citation>
    <scope>NUCLEOTIDE SEQUENCE</scope>
    <source>
        <strain>Marburg</strain>
    </source>
</reference>